<dbReference type="EMBL" id="CAJOAZ010009028">
    <property type="protein sequence ID" value="CAF4195744.1"/>
    <property type="molecule type" value="Genomic_DNA"/>
</dbReference>
<accession>A0A820B586</accession>
<evidence type="ECO:0000313" key="1">
    <source>
        <dbReference type="EMBL" id="CAF4195744.1"/>
    </source>
</evidence>
<comment type="caution">
    <text evidence="1">The sequence shown here is derived from an EMBL/GenBank/DDBJ whole genome shotgun (WGS) entry which is preliminary data.</text>
</comment>
<dbReference type="Proteomes" id="UP000663844">
    <property type="component" value="Unassembled WGS sequence"/>
</dbReference>
<evidence type="ECO:0000313" key="2">
    <source>
        <dbReference type="Proteomes" id="UP000663844"/>
    </source>
</evidence>
<gene>
    <name evidence="1" type="ORF">OXD698_LOCUS40550</name>
</gene>
<reference evidence="1" key="1">
    <citation type="submission" date="2021-02" db="EMBL/GenBank/DDBJ databases">
        <authorList>
            <person name="Nowell W R."/>
        </authorList>
    </citation>
    <scope>NUCLEOTIDE SEQUENCE</scope>
</reference>
<protein>
    <submittedName>
        <fullName evidence="1">Uncharacterized protein</fullName>
    </submittedName>
</protein>
<name>A0A820B586_9BILA</name>
<proteinExistence type="predicted"/>
<dbReference type="AlphaFoldDB" id="A0A820B586"/>
<sequence length="78" mass="8582">MQQIESRWPGQSLSIPTGNAQLNGITLRIGVITSDSFTMDKIVIDQYGQNQTQLTAPSGVTYDGLMGMIPSVLRKKRK</sequence>
<organism evidence="1 2">
    <name type="scientific">Adineta steineri</name>
    <dbReference type="NCBI Taxonomy" id="433720"/>
    <lineage>
        <taxon>Eukaryota</taxon>
        <taxon>Metazoa</taxon>
        <taxon>Spiralia</taxon>
        <taxon>Gnathifera</taxon>
        <taxon>Rotifera</taxon>
        <taxon>Eurotatoria</taxon>
        <taxon>Bdelloidea</taxon>
        <taxon>Adinetida</taxon>
        <taxon>Adinetidae</taxon>
        <taxon>Adineta</taxon>
    </lineage>
</organism>